<dbReference type="InterPro" id="IPR024909">
    <property type="entry name" value="Cys-tRNA/MSH_ligase"/>
</dbReference>
<dbReference type="Gene3D" id="3.40.50.620">
    <property type="entry name" value="HUPs"/>
    <property type="match status" value="1"/>
</dbReference>
<keyword evidence="6 10" id="KW-0067">ATP-binding</keyword>
<evidence type="ECO:0000256" key="7">
    <source>
        <dbReference type="ARBA" id="ARBA00022917"/>
    </source>
</evidence>
<dbReference type="GO" id="GO:0006423">
    <property type="term" value="P:cysteinyl-tRNA aminoacylation"/>
    <property type="evidence" value="ECO:0007669"/>
    <property type="project" value="UniProtKB-UniRule"/>
</dbReference>
<feature type="binding site" evidence="10">
    <location>
        <position position="216"/>
    </location>
    <ligand>
        <name>Zn(2+)</name>
        <dbReference type="ChEBI" id="CHEBI:29105"/>
    </ligand>
</feature>
<comment type="subcellular location">
    <subcellularLocation>
        <location evidence="10">Cytoplasm</location>
    </subcellularLocation>
</comment>
<dbReference type="EC" id="6.1.1.16" evidence="10"/>
<dbReference type="EMBL" id="QKUB01000006">
    <property type="protein sequence ID" value="PZV99861.1"/>
    <property type="molecule type" value="Genomic_DNA"/>
</dbReference>
<dbReference type="SUPFAM" id="SSF47323">
    <property type="entry name" value="Anticodon-binding domain of a subclass of class I aminoacyl-tRNA synthetases"/>
    <property type="match status" value="1"/>
</dbReference>
<dbReference type="PANTHER" id="PTHR10890:SF3">
    <property type="entry name" value="CYSTEINE--TRNA LIGASE, CYTOPLASMIC"/>
    <property type="match status" value="1"/>
</dbReference>
<evidence type="ECO:0000256" key="2">
    <source>
        <dbReference type="ARBA" id="ARBA00022598"/>
    </source>
</evidence>
<keyword evidence="2 10" id="KW-0436">Ligase</keyword>
<dbReference type="InterPro" id="IPR009080">
    <property type="entry name" value="tRNAsynth_Ia_anticodon-bd"/>
</dbReference>
<evidence type="ECO:0000313" key="13">
    <source>
        <dbReference type="Proteomes" id="UP000249646"/>
    </source>
</evidence>
<evidence type="ECO:0000256" key="8">
    <source>
        <dbReference type="ARBA" id="ARBA00023146"/>
    </source>
</evidence>
<evidence type="ECO:0000256" key="3">
    <source>
        <dbReference type="ARBA" id="ARBA00022723"/>
    </source>
</evidence>
<evidence type="ECO:0000256" key="10">
    <source>
        <dbReference type="HAMAP-Rule" id="MF_00041"/>
    </source>
</evidence>
<comment type="similarity">
    <text evidence="10">Belongs to the class-I aminoacyl-tRNA synthetase family.</text>
</comment>
<dbReference type="GO" id="GO:0005829">
    <property type="term" value="C:cytosol"/>
    <property type="evidence" value="ECO:0007669"/>
    <property type="project" value="TreeGrafter"/>
</dbReference>
<feature type="domain" description="tRNA synthetases class I catalytic" evidence="11">
    <location>
        <begin position="6"/>
        <end position="294"/>
    </location>
</feature>
<feature type="binding site" evidence="10">
    <location>
        <position position="220"/>
    </location>
    <ligand>
        <name>Zn(2+)</name>
        <dbReference type="ChEBI" id="CHEBI:29105"/>
    </ligand>
</feature>
<feature type="short sequence motif" description="'KMSKS' region" evidence="10">
    <location>
        <begin position="248"/>
        <end position="252"/>
    </location>
</feature>
<dbReference type="InterPro" id="IPR014729">
    <property type="entry name" value="Rossmann-like_a/b/a_fold"/>
</dbReference>
<evidence type="ECO:0000259" key="11">
    <source>
        <dbReference type="Pfam" id="PF01406"/>
    </source>
</evidence>
<dbReference type="HAMAP" id="MF_00041">
    <property type="entry name" value="Cys_tRNA_synth"/>
    <property type="match status" value="1"/>
</dbReference>
<dbReference type="AlphaFoldDB" id="A0A2W7FZW9"/>
<evidence type="ECO:0000256" key="5">
    <source>
        <dbReference type="ARBA" id="ARBA00022833"/>
    </source>
</evidence>
<comment type="caution">
    <text evidence="12">The sequence shown here is derived from an EMBL/GenBank/DDBJ whole genome shotgun (WGS) entry which is preliminary data.</text>
</comment>
<keyword evidence="13" id="KW-1185">Reference proteome</keyword>
<keyword evidence="7 10" id="KW-0648">Protein biosynthesis</keyword>
<keyword evidence="4 10" id="KW-0547">Nucleotide-binding</keyword>
<feature type="binding site" evidence="10">
    <location>
        <position position="10"/>
    </location>
    <ligand>
        <name>Zn(2+)</name>
        <dbReference type="ChEBI" id="CHEBI:29105"/>
    </ligand>
</feature>
<gene>
    <name evidence="10" type="primary">cysS</name>
    <name evidence="12" type="ORF">BCF89_10621</name>
</gene>
<dbReference type="InterPro" id="IPR015803">
    <property type="entry name" value="Cys-tRNA-ligase"/>
</dbReference>
<feature type="short sequence motif" description="'HIGH' region" evidence="10">
    <location>
        <begin position="12"/>
        <end position="22"/>
    </location>
</feature>
<keyword evidence="8 10" id="KW-0030">Aminoacyl-tRNA synthetase</keyword>
<reference evidence="12 13" key="1">
    <citation type="submission" date="2018-06" db="EMBL/GenBank/DDBJ databases">
        <title>Genomic Encyclopedia of Archaeal and Bacterial Type Strains, Phase II (KMG-II): from individual species to whole genera.</title>
        <authorList>
            <person name="Goeker M."/>
        </authorList>
    </citation>
    <scope>NUCLEOTIDE SEQUENCE [LARGE SCALE GENOMIC DNA]</scope>
    <source>
        <strain evidence="12 13">ATCC 51348</strain>
    </source>
</reference>
<protein>
    <recommendedName>
        <fullName evidence="10">Cysteine--tRNA ligase</fullName>
        <ecNumber evidence="10">6.1.1.16</ecNumber>
    </recommendedName>
    <alternativeName>
        <fullName evidence="10">Cysteinyl-tRNA synthetase</fullName>
        <shortName evidence="10">CysRS</shortName>
    </alternativeName>
</protein>
<organism evidence="12 13">
    <name type="scientific">Metamycoplasma auris</name>
    <dbReference type="NCBI Taxonomy" id="51363"/>
    <lineage>
        <taxon>Bacteria</taxon>
        <taxon>Bacillati</taxon>
        <taxon>Mycoplasmatota</taxon>
        <taxon>Mycoplasmoidales</taxon>
        <taxon>Metamycoplasmataceae</taxon>
        <taxon>Metamycoplasma</taxon>
    </lineage>
</organism>
<evidence type="ECO:0000256" key="1">
    <source>
        <dbReference type="ARBA" id="ARBA00011245"/>
    </source>
</evidence>
<keyword evidence="3 10" id="KW-0479">Metal-binding</keyword>
<dbReference type="PANTHER" id="PTHR10890">
    <property type="entry name" value="CYSTEINYL-TRNA SYNTHETASE"/>
    <property type="match status" value="1"/>
</dbReference>
<keyword evidence="10" id="KW-0963">Cytoplasm</keyword>
<proteinExistence type="inferred from homology"/>
<feature type="binding site" evidence="10">
    <location>
        <position position="190"/>
    </location>
    <ligand>
        <name>Zn(2+)</name>
        <dbReference type="ChEBI" id="CHEBI:29105"/>
    </ligand>
</feature>
<dbReference type="GO" id="GO:0008270">
    <property type="term" value="F:zinc ion binding"/>
    <property type="evidence" value="ECO:0007669"/>
    <property type="project" value="UniProtKB-UniRule"/>
</dbReference>
<comment type="catalytic activity">
    <reaction evidence="9 10">
        <text>tRNA(Cys) + L-cysteine + ATP = L-cysteinyl-tRNA(Cys) + AMP + diphosphate</text>
        <dbReference type="Rhea" id="RHEA:17773"/>
        <dbReference type="Rhea" id="RHEA-COMP:9661"/>
        <dbReference type="Rhea" id="RHEA-COMP:9679"/>
        <dbReference type="ChEBI" id="CHEBI:30616"/>
        <dbReference type="ChEBI" id="CHEBI:33019"/>
        <dbReference type="ChEBI" id="CHEBI:35235"/>
        <dbReference type="ChEBI" id="CHEBI:78442"/>
        <dbReference type="ChEBI" id="CHEBI:78517"/>
        <dbReference type="ChEBI" id="CHEBI:456215"/>
        <dbReference type="EC" id="6.1.1.16"/>
    </reaction>
</comment>
<evidence type="ECO:0000313" key="12">
    <source>
        <dbReference type="EMBL" id="PZV99861.1"/>
    </source>
</evidence>
<keyword evidence="5 10" id="KW-0862">Zinc</keyword>
<dbReference type="NCBIfam" id="TIGR00435">
    <property type="entry name" value="cysS"/>
    <property type="match status" value="1"/>
</dbReference>
<dbReference type="PRINTS" id="PR00983">
    <property type="entry name" value="TRNASYNTHCYS"/>
</dbReference>
<dbReference type="GO" id="GO:0005524">
    <property type="term" value="F:ATP binding"/>
    <property type="evidence" value="ECO:0007669"/>
    <property type="project" value="UniProtKB-UniRule"/>
</dbReference>
<accession>A0A2W7FZW9</accession>
<dbReference type="Proteomes" id="UP000249646">
    <property type="component" value="Unassembled WGS sequence"/>
</dbReference>
<evidence type="ECO:0000256" key="6">
    <source>
        <dbReference type="ARBA" id="ARBA00022840"/>
    </source>
</evidence>
<name>A0A2W7FZW9_9BACT</name>
<comment type="subunit">
    <text evidence="1 10">Monomer.</text>
</comment>
<dbReference type="SUPFAM" id="SSF52374">
    <property type="entry name" value="Nucleotidylyl transferase"/>
    <property type="match status" value="1"/>
</dbReference>
<feature type="binding site" evidence="10">
    <location>
        <position position="251"/>
    </location>
    <ligand>
        <name>ATP</name>
        <dbReference type="ChEBI" id="CHEBI:30616"/>
    </ligand>
</feature>
<dbReference type="GO" id="GO:0004817">
    <property type="term" value="F:cysteine-tRNA ligase activity"/>
    <property type="evidence" value="ECO:0007669"/>
    <property type="project" value="UniProtKB-UniRule"/>
</dbReference>
<dbReference type="Pfam" id="PF01406">
    <property type="entry name" value="tRNA-synt_1e"/>
    <property type="match status" value="1"/>
</dbReference>
<evidence type="ECO:0000256" key="9">
    <source>
        <dbReference type="ARBA" id="ARBA00047398"/>
    </source>
</evidence>
<comment type="cofactor">
    <cofactor evidence="10">
        <name>Zn(2+)</name>
        <dbReference type="ChEBI" id="CHEBI:29105"/>
    </cofactor>
    <text evidence="10">Binds 1 zinc ion per subunit.</text>
</comment>
<evidence type="ECO:0000256" key="4">
    <source>
        <dbReference type="ARBA" id="ARBA00022741"/>
    </source>
</evidence>
<dbReference type="InterPro" id="IPR032678">
    <property type="entry name" value="tRNA-synt_1_cat_dom"/>
</dbReference>
<sequence>MNDMKKYYLCGPTVYNYPHIGNLRPTVTFDIIIRAKRYLKDEIFYLNNITDIDDKIIKKAKQENKTEAEISKKYEDYYLSLFDTFNLEKPNKIVRVTDSLEDIYQYIKKMLDNGAAYQVGGNVFFDVKKFSNIYGNISHQKIENLVAEEDSSLDLKKKNLVDFTLWKDTNEGIKFSSPFGMGRPGWHTECSCFIAKYFDGESIDLHGGGIDLIFPHHENENIQHYAIYSKPIAKNWMHFGTLNYKNQKMSKSIGNIIFPHDFLKSYDVDTYKLLILTTNYTKPINLTDELLQSIQSIINKFQLISNKYQLRENNYQSDKKKIEEVISYVSNLNFALAYKEIMKLSKNENETQTFLEIMSILGFIFPNKKLSENDKKIFYDWQRLLKNKDYEKADLLRDILKEKKLI</sequence>